<evidence type="ECO:0000256" key="1">
    <source>
        <dbReference type="SAM" id="Phobius"/>
    </source>
</evidence>
<gene>
    <name evidence="2" type="ORF">PBAT_23540</name>
</gene>
<keyword evidence="3" id="KW-1185">Reference proteome</keyword>
<dbReference type="EMBL" id="LVJI01000054">
    <property type="protein sequence ID" value="OAB40282.1"/>
    <property type="molecule type" value="Genomic_DNA"/>
</dbReference>
<keyword evidence="1" id="KW-1133">Transmembrane helix</keyword>
<sequence>MNSDKELQELKERLAKVEGQLQQKSKFSSGLRFVIGFIIVFVVFLVVIGVVQFMSNSSV</sequence>
<feature type="transmembrane region" description="Helical" evidence="1">
    <location>
        <begin position="33"/>
        <end position="54"/>
    </location>
</feature>
<dbReference type="Proteomes" id="UP000077355">
    <property type="component" value="Unassembled WGS sequence"/>
</dbReference>
<reference evidence="2 3" key="1">
    <citation type="submission" date="2016-03" db="EMBL/GenBank/DDBJ databases">
        <title>Draft genome sequence of Paenibacillus antarcticus CECT 5836.</title>
        <authorList>
            <person name="Shin S.-K."/>
            <person name="Yi H."/>
        </authorList>
    </citation>
    <scope>NUCLEOTIDE SEQUENCE [LARGE SCALE GENOMIC DNA]</scope>
    <source>
        <strain evidence="2 3">CECT 5836</strain>
    </source>
</reference>
<keyword evidence="1" id="KW-0472">Membrane</keyword>
<comment type="caution">
    <text evidence="2">The sequence shown here is derived from an EMBL/GenBank/DDBJ whole genome shotgun (WGS) entry which is preliminary data.</text>
</comment>
<dbReference type="RefSeq" id="WP_068653089.1">
    <property type="nucleotide sequence ID" value="NZ_CP043611.1"/>
</dbReference>
<keyword evidence="1" id="KW-0812">Transmembrane</keyword>
<evidence type="ECO:0000313" key="2">
    <source>
        <dbReference type="EMBL" id="OAB40282.1"/>
    </source>
</evidence>
<organism evidence="2 3">
    <name type="scientific">Paenibacillus antarcticus</name>
    <dbReference type="NCBI Taxonomy" id="253703"/>
    <lineage>
        <taxon>Bacteria</taxon>
        <taxon>Bacillati</taxon>
        <taxon>Bacillota</taxon>
        <taxon>Bacilli</taxon>
        <taxon>Bacillales</taxon>
        <taxon>Paenibacillaceae</taxon>
        <taxon>Paenibacillus</taxon>
    </lineage>
</organism>
<dbReference type="AlphaFoldDB" id="A0A168J8G8"/>
<protein>
    <submittedName>
        <fullName evidence="2">Uncharacterized protein</fullName>
    </submittedName>
</protein>
<evidence type="ECO:0000313" key="3">
    <source>
        <dbReference type="Proteomes" id="UP000077355"/>
    </source>
</evidence>
<proteinExistence type="predicted"/>
<accession>A0A168J8G8</accession>
<name>A0A168J8G8_9BACL</name>